<dbReference type="Proteomes" id="UP000053259">
    <property type="component" value="Unassembled WGS sequence"/>
</dbReference>
<dbReference type="InParanoid" id="A0A0D2AQI2"/>
<organism evidence="2 3">
    <name type="scientific">Verruconis gallopava</name>
    <dbReference type="NCBI Taxonomy" id="253628"/>
    <lineage>
        <taxon>Eukaryota</taxon>
        <taxon>Fungi</taxon>
        <taxon>Dikarya</taxon>
        <taxon>Ascomycota</taxon>
        <taxon>Pezizomycotina</taxon>
        <taxon>Dothideomycetes</taxon>
        <taxon>Pleosporomycetidae</taxon>
        <taxon>Venturiales</taxon>
        <taxon>Sympoventuriaceae</taxon>
        <taxon>Verruconis</taxon>
    </lineage>
</organism>
<protein>
    <recommendedName>
        <fullName evidence="1">Heterokaryon incompatibility domain-containing protein</fullName>
    </recommendedName>
</protein>
<sequence>MIESSVDLRTFTYEPLQNPSEWIRLAHIHSPLDGDSSNVISITLKSFRRAPDLHYDALSYTWGDSTKTEPIVVNASRFEATKNLIAALQQLRDSRLDKIQRSNLIWIDALCINQNDEEEKSKQVQMMRNIFGSAVQVLVCLGPADKQLQNGLEAVATVAQSCAQRWMSRPFDNSFPCEEDINDFHEILNILRTQRSDYSTLSSIQHVYQQSWWERVWVIQEVAVGKQAWVIGRNAAVDYKWFGCFYGSVQRLSVISRMGGQELTRDWNEIIWTLVHCTQRTYCAVRPWTEIGHTDLLAALIWLFVTGRNCASDPRDLFYALGGLGVGVDEAIGRVDYTLPWPEVHAAAAQHLLLTRGLSVLSFCTYNEDRQMNELPSWAPDWTQHVPCPIVFNNFNDMETLYLACGTTSQSLENRFTGKHLKLSGCRVASIEAVSEISRIPQGGENTGEAIVSAMRELRSNIIEFATSLELPDNLRDAIVMRVMSGDTEYTNERKRLLMPADESAYQAAMRYIQLPLRDEPGYDMSFEKATSEFHAGNRYIRAVDWVAESRRVFKSSAGQIGLAPQATKRGDLLCIFLGATVPFILRETGEDAYLLIGEAYADGIMDGEFMKADPKTELFTLT</sequence>
<dbReference type="InterPro" id="IPR052895">
    <property type="entry name" value="HetReg/Transcr_Mod"/>
</dbReference>
<reference evidence="2 3" key="1">
    <citation type="submission" date="2015-01" db="EMBL/GenBank/DDBJ databases">
        <title>The Genome Sequence of Ochroconis gallopava CBS43764.</title>
        <authorList>
            <consortium name="The Broad Institute Genomics Platform"/>
            <person name="Cuomo C."/>
            <person name="de Hoog S."/>
            <person name="Gorbushina A."/>
            <person name="Stielow B."/>
            <person name="Teixiera M."/>
            <person name="Abouelleil A."/>
            <person name="Chapman S.B."/>
            <person name="Priest M."/>
            <person name="Young S.K."/>
            <person name="Wortman J."/>
            <person name="Nusbaum C."/>
            <person name="Birren B."/>
        </authorList>
    </citation>
    <scope>NUCLEOTIDE SEQUENCE [LARGE SCALE GENOMIC DNA]</scope>
    <source>
        <strain evidence="2 3">CBS 43764</strain>
    </source>
</reference>
<evidence type="ECO:0000259" key="1">
    <source>
        <dbReference type="Pfam" id="PF06985"/>
    </source>
</evidence>
<dbReference type="RefSeq" id="XP_016211278.1">
    <property type="nucleotide sequence ID" value="XM_016360906.1"/>
</dbReference>
<dbReference type="Pfam" id="PF26639">
    <property type="entry name" value="Het-6_barrel"/>
    <property type="match status" value="1"/>
</dbReference>
<accession>A0A0D2AQI2</accession>
<dbReference type="AlphaFoldDB" id="A0A0D2AQI2"/>
<gene>
    <name evidence="2" type="ORF">PV09_07173</name>
</gene>
<name>A0A0D2AQI2_9PEZI</name>
<keyword evidence="3" id="KW-1185">Reference proteome</keyword>
<feature type="domain" description="Heterokaryon incompatibility" evidence="1">
    <location>
        <begin position="55"/>
        <end position="221"/>
    </location>
</feature>
<evidence type="ECO:0000313" key="2">
    <source>
        <dbReference type="EMBL" id="KIW01409.1"/>
    </source>
</evidence>
<proteinExistence type="predicted"/>
<dbReference type="PANTHER" id="PTHR24148:SF73">
    <property type="entry name" value="HET DOMAIN PROTEIN (AFU_ORTHOLOGUE AFUA_8G01020)"/>
    <property type="match status" value="1"/>
</dbReference>
<dbReference type="PANTHER" id="PTHR24148">
    <property type="entry name" value="ANKYRIN REPEAT DOMAIN-CONTAINING PROTEIN 39 HOMOLOG-RELATED"/>
    <property type="match status" value="1"/>
</dbReference>
<evidence type="ECO:0000313" key="3">
    <source>
        <dbReference type="Proteomes" id="UP000053259"/>
    </source>
</evidence>
<dbReference type="HOGENOM" id="CLU_004184_7_2_1"/>
<dbReference type="InterPro" id="IPR010730">
    <property type="entry name" value="HET"/>
</dbReference>
<dbReference type="OrthoDB" id="2157530at2759"/>
<dbReference type="Pfam" id="PF06985">
    <property type="entry name" value="HET"/>
    <property type="match status" value="1"/>
</dbReference>
<dbReference type="STRING" id="253628.A0A0D2AQI2"/>
<dbReference type="EMBL" id="KN847555">
    <property type="protein sequence ID" value="KIW01409.1"/>
    <property type="molecule type" value="Genomic_DNA"/>
</dbReference>
<dbReference type="GeneID" id="27315146"/>
<dbReference type="VEuPathDB" id="FungiDB:PV09_07173"/>